<comment type="similarity">
    <text evidence="2">Belongs to the binding-protein-dependent transport system permease family. CysTW subfamily.</text>
</comment>
<evidence type="ECO:0000256" key="4">
    <source>
        <dbReference type="ARBA" id="ARBA00022475"/>
    </source>
</evidence>
<dbReference type="Gene3D" id="1.10.3720.10">
    <property type="entry name" value="MetI-like"/>
    <property type="match status" value="1"/>
</dbReference>
<feature type="transmembrane region" description="Helical" evidence="8">
    <location>
        <begin position="190"/>
        <end position="212"/>
    </location>
</feature>
<name>A0ABN7ZVV1_9BACI</name>
<evidence type="ECO:0000259" key="9">
    <source>
        <dbReference type="PROSITE" id="PS50928"/>
    </source>
</evidence>
<keyword evidence="3 8" id="KW-0813">Transport</keyword>
<gene>
    <name evidence="10" type="ORF">BACCIP111899_01535</name>
</gene>
<proteinExistence type="inferred from homology"/>
<sequence>MKRINGMLIASLIPFFLLIVLFLVVPLISMIYGSFQQTGGNGFTVSNYIEVFKNSYYHQAFKNSILISIVSSFIAILISVFATYSITLFPRKIQDRILIFANLTSNFAGVPLAFAFIVLLGNSGLFMLLFQQLGWDTLSSFHLYSWSGLVLIYIYFQLPLGIMLLYPVYAGIQKQWKEAAVLLGASSYQFWLRIGLPVILPSIAGTFSILFANAMGAYASAYALTGSTYNLVTIRVGALVSGDIFARPELGSALAVLLGLVLVVAMLINEWLTRKIRRDLS</sequence>
<dbReference type="SUPFAM" id="SSF161098">
    <property type="entry name" value="MetI-like"/>
    <property type="match status" value="1"/>
</dbReference>
<dbReference type="PANTHER" id="PTHR42929:SF1">
    <property type="entry name" value="INNER MEMBRANE ABC TRANSPORTER PERMEASE PROTEIN YDCU-RELATED"/>
    <property type="match status" value="1"/>
</dbReference>
<keyword evidence="6 8" id="KW-1133">Transmembrane helix</keyword>
<evidence type="ECO:0000313" key="11">
    <source>
        <dbReference type="Proteomes" id="UP000789423"/>
    </source>
</evidence>
<keyword evidence="5 8" id="KW-0812">Transmembrane</keyword>
<feature type="transmembrane region" description="Helical" evidence="8">
    <location>
        <begin position="107"/>
        <end position="130"/>
    </location>
</feature>
<evidence type="ECO:0000256" key="6">
    <source>
        <dbReference type="ARBA" id="ARBA00022989"/>
    </source>
</evidence>
<keyword evidence="11" id="KW-1185">Reference proteome</keyword>
<dbReference type="PROSITE" id="PS50928">
    <property type="entry name" value="ABC_TM1"/>
    <property type="match status" value="1"/>
</dbReference>
<dbReference type="PANTHER" id="PTHR42929">
    <property type="entry name" value="INNER MEMBRANE ABC TRANSPORTER PERMEASE PROTEIN YDCU-RELATED-RELATED"/>
    <property type="match status" value="1"/>
</dbReference>
<comment type="caution">
    <text evidence="10">The sequence shown here is derived from an EMBL/GenBank/DDBJ whole genome shotgun (WGS) entry which is preliminary data.</text>
</comment>
<evidence type="ECO:0000256" key="1">
    <source>
        <dbReference type="ARBA" id="ARBA00004651"/>
    </source>
</evidence>
<reference evidence="10 11" key="1">
    <citation type="submission" date="2021-10" db="EMBL/GenBank/DDBJ databases">
        <authorList>
            <person name="Criscuolo A."/>
        </authorList>
    </citation>
    <scope>NUCLEOTIDE SEQUENCE [LARGE SCALE GENOMIC DNA]</scope>
    <source>
        <strain evidence="11">CIP 111899</strain>
    </source>
</reference>
<feature type="domain" description="ABC transmembrane type-1" evidence="9">
    <location>
        <begin position="61"/>
        <end position="269"/>
    </location>
</feature>
<evidence type="ECO:0000313" key="10">
    <source>
        <dbReference type="EMBL" id="CAG9612362.1"/>
    </source>
</evidence>
<dbReference type="InterPro" id="IPR000515">
    <property type="entry name" value="MetI-like"/>
</dbReference>
<evidence type="ECO:0000256" key="8">
    <source>
        <dbReference type="RuleBase" id="RU363032"/>
    </source>
</evidence>
<evidence type="ECO:0000256" key="7">
    <source>
        <dbReference type="ARBA" id="ARBA00023136"/>
    </source>
</evidence>
<accession>A0ABN7ZVV1</accession>
<dbReference type="InterPro" id="IPR035906">
    <property type="entry name" value="MetI-like_sf"/>
</dbReference>
<keyword evidence="4" id="KW-1003">Cell membrane</keyword>
<feature type="transmembrane region" description="Helical" evidence="8">
    <location>
        <begin position="12"/>
        <end position="35"/>
    </location>
</feature>
<evidence type="ECO:0000256" key="5">
    <source>
        <dbReference type="ARBA" id="ARBA00022692"/>
    </source>
</evidence>
<dbReference type="EMBL" id="CAKJTI010000005">
    <property type="protein sequence ID" value="CAG9612362.1"/>
    <property type="molecule type" value="Genomic_DNA"/>
</dbReference>
<evidence type="ECO:0000256" key="3">
    <source>
        <dbReference type="ARBA" id="ARBA00022448"/>
    </source>
</evidence>
<dbReference type="Pfam" id="PF00528">
    <property type="entry name" value="BPD_transp_1"/>
    <property type="match status" value="1"/>
</dbReference>
<dbReference type="Proteomes" id="UP000789423">
    <property type="component" value="Unassembled WGS sequence"/>
</dbReference>
<comment type="subcellular location">
    <subcellularLocation>
        <location evidence="1 8">Cell membrane</location>
        <topology evidence="1 8">Multi-pass membrane protein</topology>
    </subcellularLocation>
</comment>
<feature type="transmembrane region" description="Helical" evidence="8">
    <location>
        <begin position="150"/>
        <end position="169"/>
    </location>
</feature>
<organism evidence="10 11">
    <name type="scientific">Bacillus rhizoplanae</name>
    <dbReference type="NCBI Taxonomy" id="2880966"/>
    <lineage>
        <taxon>Bacteria</taxon>
        <taxon>Bacillati</taxon>
        <taxon>Bacillota</taxon>
        <taxon>Bacilli</taxon>
        <taxon>Bacillales</taxon>
        <taxon>Bacillaceae</taxon>
        <taxon>Bacillus</taxon>
    </lineage>
</organism>
<evidence type="ECO:0000256" key="2">
    <source>
        <dbReference type="ARBA" id="ARBA00007069"/>
    </source>
</evidence>
<protein>
    <recommendedName>
        <fullName evidence="9">ABC transmembrane type-1 domain-containing protein</fullName>
    </recommendedName>
</protein>
<dbReference type="CDD" id="cd06261">
    <property type="entry name" value="TM_PBP2"/>
    <property type="match status" value="1"/>
</dbReference>
<keyword evidence="7 8" id="KW-0472">Membrane</keyword>
<feature type="transmembrane region" description="Helical" evidence="8">
    <location>
        <begin position="65"/>
        <end position="86"/>
    </location>
</feature>
<feature type="transmembrane region" description="Helical" evidence="8">
    <location>
        <begin position="250"/>
        <end position="268"/>
    </location>
</feature>